<dbReference type="AlphaFoldDB" id="A0A419TA85"/>
<reference evidence="1 2" key="1">
    <citation type="submission" date="2016-08" db="EMBL/GenBank/DDBJ databases">
        <title>Novel Firmicutes and Novel Genomes.</title>
        <authorList>
            <person name="Poppleton D.I."/>
            <person name="Gribaldo S."/>
        </authorList>
    </citation>
    <scope>NUCLEOTIDE SEQUENCE [LARGE SCALE GENOMIC DNA]</scope>
    <source>
        <strain evidence="1 2">CTT3</strain>
    </source>
</reference>
<name>A0A419TA85_9FIRM</name>
<sequence length="222" mass="26985">MEKNRKILEKIYNEFNKLGMASNAKAREQVQRKIYPELPSDNDQLMELFDFLVSVEEWRLFWLVTMWIKRRKELYKLKYMSYYEKWLYNYINHWGTCDVFCYRVLNPMVDKYPQLFQNVLKWTDSTKTYVRRAAPVSLLKSNRSFTVNCSFEKVYTIAEKLKHDDEIHVQKGVGWLLKYAYLSYPEKIYNYLKNNVNNLPRTIFRYALEKAPQDIKEELMSL</sequence>
<evidence type="ECO:0000313" key="1">
    <source>
        <dbReference type="EMBL" id="RKD34381.1"/>
    </source>
</evidence>
<gene>
    <name evidence="1" type="ORF">BET03_00685</name>
</gene>
<dbReference type="SUPFAM" id="SSF48371">
    <property type="entry name" value="ARM repeat"/>
    <property type="match status" value="1"/>
</dbReference>
<dbReference type="OrthoDB" id="9784740at2"/>
<evidence type="ECO:0008006" key="3">
    <source>
        <dbReference type="Google" id="ProtNLM"/>
    </source>
</evidence>
<evidence type="ECO:0000313" key="2">
    <source>
        <dbReference type="Proteomes" id="UP000284177"/>
    </source>
</evidence>
<dbReference type="RefSeq" id="WP_120166217.1">
    <property type="nucleotide sequence ID" value="NZ_MCIB01000001.1"/>
</dbReference>
<dbReference type="PANTHER" id="PTHR34070">
    <property type="entry name" value="ARMADILLO-TYPE FOLD"/>
    <property type="match status" value="1"/>
</dbReference>
<dbReference type="Pfam" id="PF08713">
    <property type="entry name" value="DNA_alkylation"/>
    <property type="match status" value="1"/>
</dbReference>
<dbReference type="InterPro" id="IPR016024">
    <property type="entry name" value="ARM-type_fold"/>
</dbReference>
<accession>A0A419TA85</accession>
<dbReference type="Gene3D" id="1.25.10.90">
    <property type="match status" value="1"/>
</dbReference>
<organism evidence="1 2">
    <name type="scientific">Thermohalobacter berrensis</name>
    <dbReference type="NCBI Taxonomy" id="99594"/>
    <lineage>
        <taxon>Bacteria</taxon>
        <taxon>Bacillati</taxon>
        <taxon>Bacillota</taxon>
        <taxon>Tissierellia</taxon>
        <taxon>Tissierellales</taxon>
        <taxon>Thermohalobacteraceae</taxon>
        <taxon>Thermohalobacter</taxon>
    </lineage>
</organism>
<protein>
    <recommendedName>
        <fullName evidence="3">DNA alkylation repair protein</fullName>
    </recommendedName>
</protein>
<comment type="caution">
    <text evidence="1">The sequence shown here is derived from an EMBL/GenBank/DDBJ whole genome shotgun (WGS) entry which is preliminary data.</text>
</comment>
<dbReference type="CDD" id="cd06561">
    <property type="entry name" value="AlkD_like"/>
    <property type="match status" value="1"/>
</dbReference>
<dbReference type="EMBL" id="MCIB01000001">
    <property type="protein sequence ID" value="RKD34381.1"/>
    <property type="molecule type" value="Genomic_DNA"/>
</dbReference>
<keyword evidence="2" id="KW-1185">Reference proteome</keyword>
<dbReference type="Proteomes" id="UP000284177">
    <property type="component" value="Unassembled WGS sequence"/>
</dbReference>
<dbReference type="PANTHER" id="PTHR34070:SF1">
    <property type="entry name" value="DNA ALKYLATION REPAIR PROTEIN"/>
    <property type="match status" value="1"/>
</dbReference>
<dbReference type="InterPro" id="IPR014825">
    <property type="entry name" value="DNA_alkylation"/>
</dbReference>
<proteinExistence type="predicted"/>